<sequence>DCTPALTINLTGYVGSDVIPKKVFVYILQSAKTVMAASNSDWPATEHIRVANLLLKSAATTGTDGGALANRNWNDYAFGSDSQGHLTHIENRIRQEPTQWNSGVALTLKNSAGAELTTGNSSTAVEIVTTVGTAYQLHKHTFPAFDMYTVGTDDIHIVNQPTDEGGAYETTVDLVSDITHYDDGTATGVAIGTNKYFNLVLWGVQNHSGEPSHIMINLPTSQYTNQANALADINGTSVFDIPALFKGMGFLIARLTFRLIAGAQWTYIAQEDLRGQIPPISAGVGVTTTDHALLANLIAPADDHTQYLLADGTRALAGAWNMGSQILTNVNIDSGDIHNDVTHTQWDAAYSHSLLSSGNPHSVTPTELSLVIGTNTQAWDASLDSIAALTYASDSFIKVTAEDTYAIRTIAETADDLEGAIDHDQLANYDANKHIDHTGVTLTAGSGITGGGDISTGRSFDLDINSLSVATIAAGDFVPFWDITATATNKKITFANFEGTLNHDALINYASNEHFTQANITATGTISSGTWQGTTIAVNQGGTGQTTEQAAIDAL</sequence>
<name>A0A0F9F4M4_9ZZZZ</name>
<protein>
    <submittedName>
        <fullName evidence="1">Uncharacterized protein</fullName>
    </submittedName>
</protein>
<reference evidence="1" key="1">
    <citation type="journal article" date="2015" name="Nature">
        <title>Complex archaea that bridge the gap between prokaryotes and eukaryotes.</title>
        <authorList>
            <person name="Spang A."/>
            <person name="Saw J.H."/>
            <person name="Jorgensen S.L."/>
            <person name="Zaremba-Niedzwiedzka K."/>
            <person name="Martijn J."/>
            <person name="Lind A.E."/>
            <person name="van Eijk R."/>
            <person name="Schleper C."/>
            <person name="Guy L."/>
            <person name="Ettema T.J."/>
        </authorList>
    </citation>
    <scope>NUCLEOTIDE SEQUENCE</scope>
</reference>
<feature type="non-terminal residue" evidence="1">
    <location>
        <position position="1"/>
    </location>
</feature>
<organism evidence="1">
    <name type="scientific">marine sediment metagenome</name>
    <dbReference type="NCBI Taxonomy" id="412755"/>
    <lineage>
        <taxon>unclassified sequences</taxon>
        <taxon>metagenomes</taxon>
        <taxon>ecological metagenomes</taxon>
    </lineage>
</organism>
<dbReference type="AlphaFoldDB" id="A0A0F9F4M4"/>
<feature type="non-terminal residue" evidence="1">
    <location>
        <position position="555"/>
    </location>
</feature>
<accession>A0A0F9F4M4</accession>
<dbReference type="EMBL" id="LAZR01034180">
    <property type="protein sequence ID" value="KKL46032.1"/>
    <property type="molecule type" value="Genomic_DNA"/>
</dbReference>
<evidence type="ECO:0000313" key="1">
    <source>
        <dbReference type="EMBL" id="KKL46032.1"/>
    </source>
</evidence>
<proteinExistence type="predicted"/>
<comment type="caution">
    <text evidence="1">The sequence shown here is derived from an EMBL/GenBank/DDBJ whole genome shotgun (WGS) entry which is preliminary data.</text>
</comment>
<gene>
    <name evidence="1" type="ORF">LCGC14_2349680</name>
</gene>